<dbReference type="AlphaFoldDB" id="A0A1Q2YKB6"/>
<dbReference type="GO" id="GO:0012505">
    <property type="term" value="C:endomembrane system"/>
    <property type="evidence" value="ECO:0007669"/>
    <property type="project" value="TreeGrafter"/>
</dbReference>
<feature type="transmembrane region" description="Helical" evidence="4">
    <location>
        <begin position="304"/>
        <end position="325"/>
    </location>
</feature>
<evidence type="ECO:0000256" key="2">
    <source>
        <dbReference type="ARBA" id="ARBA00009063"/>
    </source>
</evidence>
<evidence type="ECO:0000256" key="4">
    <source>
        <dbReference type="SAM" id="Phobius"/>
    </source>
</evidence>
<dbReference type="GO" id="GO:0048278">
    <property type="term" value="P:vesicle docking"/>
    <property type="evidence" value="ECO:0007669"/>
    <property type="project" value="TreeGrafter"/>
</dbReference>
<dbReference type="GO" id="GO:0000149">
    <property type="term" value="F:SNARE binding"/>
    <property type="evidence" value="ECO:0007669"/>
    <property type="project" value="TreeGrafter"/>
</dbReference>
<comment type="caution">
    <text evidence="6">The sequence shown here is derived from an EMBL/GenBank/DDBJ whole genome shotgun (WGS) entry which is preliminary data.</text>
</comment>
<dbReference type="Pfam" id="PF05739">
    <property type="entry name" value="SNARE"/>
    <property type="match status" value="1"/>
</dbReference>
<dbReference type="Gene3D" id="1.20.58.70">
    <property type="match status" value="1"/>
</dbReference>
<dbReference type="GO" id="GO:0006887">
    <property type="term" value="P:exocytosis"/>
    <property type="evidence" value="ECO:0007669"/>
    <property type="project" value="TreeGrafter"/>
</dbReference>
<dbReference type="GO" id="GO:0005886">
    <property type="term" value="C:plasma membrane"/>
    <property type="evidence" value="ECO:0007669"/>
    <property type="project" value="TreeGrafter"/>
</dbReference>
<dbReference type="PROSITE" id="PS50192">
    <property type="entry name" value="T_SNARE"/>
    <property type="match status" value="1"/>
</dbReference>
<dbReference type="EMBL" id="BDGI01000149">
    <property type="protein sequence ID" value="GAV29965.1"/>
    <property type="molecule type" value="Genomic_DNA"/>
</dbReference>
<dbReference type="InterPro" id="IPR045242">
    <property type="entry name" value="Syntaxin"/>
</dbReference>
<keyword evidence="4" id="KW-1133">Transmembrane helix</keyword>
<organism evidence="6 7">
    <name type="scientific">Pichia membranifaciens</name>
    <dbReference type="NCBI Taxonomy" id="4926"/>
    <lineage>
        <taxon>Eukaryota</taxon>
        <taxon>Fungi</taxon>
        <taxon>Dikarya</taxon>
        <taxon>Ascomycota</taxon>
        <taxon>Saccharomycotina</taxon>
        <taxon>Pichiomycetes</taxon>
        <taxon>Pichiales</taxon>
        <taxon>Pichiaceae</taxon>
        <taxon>Pichia</taxon>
    </lineage>
</organism>
<protein>
    <recommendedName>
        <fullName evidence="5">t-SNARE coiled-coil homology domain-containing protein</fullName>
    </recommendedName>
</protein>
<comment type="similarity">
    <text evidence="2">Belongs to the syntaxin family.</text>
</comment>
<dbReference type="OrthoDB" id="10255013at2759"/>
<feature type="domain" description="T-SNARE coiled-coil homology" evidence="5">
    <location>
        <begin position="230"/>
        <end position="292"/>
    </location>
</feature>
<evidence type="ECO:0000256" key="3">
    <source>
        <dbReference type="SAM" id="MobiDB-lite"/>
    </source>
</evidence>
<accession>A0A1Q2YKB6</accession>
<feature type="compositionally biased region" description="Gly residues" evidence="3">
    <location>
        <begin position="52"/>
        <end position="71"/>
    </location>
</feature>
<dbReference type="GO" id="GO:0006906">
    <property type="term" value="P:vesicle fusion"/>
    <property type="evidence" value="ECO:0007669"/>
    <property type="project" value="TreeGrafter"/>
</dbReference>
<dbReference type="PANTHER" id="PTHR19957:SF307">
    <property type="entry name" value="PROTEIN SSO1-RELATED"/>
    <property type="match status" value="1"/>
</dbReference>
<dbReference type="GO" id="GO:0031201">
    <property type="term" value="C:SNARE complex"/>
    <property type="evidence" value="ECO:0007669"/>
    <property type="project" value="TreeGrafter"/>
</dbReference>
<comment type="subcellular location">
    <subcellularLocation>
        <location evidence="1">Membrane</location>
        <topology evidence="1">Single-pass type IV membrane protein</topology>
    </subcellularLocation>
</comment>
<evidence type="ECO:0000259" key="5">
    <source>
        <dbReference type="PROSITE" id="PS50192"/>
    </source>
</evidence>
<dbReference type="PANTHER" id="PTHR19957">
    <property type="entry name" value="SYNTAXIN"/>
    <property type="match status" value="1"/>
</dbReference>
<name>A0A1Q2YKB6_9ASCO</name>
<evidence type="ECO:0000313" key="6">
    <source>
        <dbReference type="EMBL" id="GAV29965.1"/>
    </source>
</evidence>
<sequence>MSIPSPSPAALAMLVMHTSRTQESEPLGKDMQSDNPFETYENPFSDPYDPSGYGGQSQGRGQSHGGHGQGDGPAFLNECQRIKDEIEQYKSNIDYLKQLQYQQMNAVSETEKKRTLDQIDSSTMEMKTMQIDIKNGIERLKTQVDRSDPDMVNQLNNLNRLFRGALRELIVEEDNFKESVTHQAVEQYQIINPEASYDEAQQFVLQNGPEEIFSTSLEMQNKKAEAMEVFENVKYRHDELLKIQEMAATLNQMFNDLQDIVLEQGEYLTSANENIDLAQNQLEKGDGNVIQAVQTSKKNRKCKWIIICLCILLACIIAGVIAGLVRGLSGH</sequence>
<keyword evidence="4" id="KW-0812">Transmembrane</keyword>
<proteinExistence type="inferred from homology"/>
<dbReference type="GO" id="GO:0006886">
    <property type="term" value="P:intracellular protein transport"/>
    <property type="evidence" value="ECO:0007669"/>
    <property type="project" value="TreeGrafter"/>
</dbReference>
<gene>
    <name evidence="6" type="ORF">PMKS-003471</name>
</gene>
<evidence type="ECO:0000313" key="7">
    <source>
        <dbReference type="Proteomes" id="UP000186136"/>
    </source>
</evidence>
<evidence type="ECO:0000256" key="1">
    <source>
        <dbReference type="ARBA" id="ARBA00004211"/>
    </source>
</evidence>
<dbReference type="Proteomes" id="UP000186136">
    <property type="component" value="Unassembled WGS sequence"/>
</dbReference>
<dbReference type="InterPro" id="IPR000727">
    <property type="entry name" value="T_SNARE_dom"/>
</dbReference>
<feature type="compositionally biased region" description="Basic and acidic residues" evidence="3">
    <location>
        <begin position="20"/>
        <end position="32"/>
    </location>
</feature>
<dbReference type="InterPro" id="IPR010989">
    <property type="entry name" value="SNARE"/>
</dbReference>
<dbReference type="SUPFAM" id="SSF47661">
    <property type="entry name" value="t-snare proteins"/>
    <property type="match status" value="1"/>
</dbReference>
<keyword evidence="4" id="KW-0472">Membrane</keyword>
<feature type="region of interest" description="Disordered" evidence="3">
    <location>
        <begin position="15"/>
        <end position="75"/>
    </location>
</feature>
<keyword evidence="7" id="KW-1185">Reference proteome</keyword>
<reference evidence="6 7" key="1">
    <citation type="submission" date="2016-08" db="EMBL/GenBank/DDBJ databases">
        <title>Whole genome shotgun sequence of Pichia membranifaciens KS47-1.</title>
        <authorList>
            <person name="Konishi M."/>
            <person name="Ishida M."/>
            <person name="Arakawa T."/>
            <person name="Kato Y."/>
            <person name="Horiuchi J."/>
        </authorList>
    </citation>
    <scope>NUCLEOTIDE SEQUENCE [LARGE SCALE GENOMIC DNA]</scope>
    <source>
        <strain evidence="6 7">KS47-1</strain>
    </source>
</reference>
<dbReference type="GO" id="GO:0005484">
    <property type="term" value="F:SNAP receptor activity"/>
    <property type="evidence" value="ECO:0007669"/>
    <property type="project" value="TreeGrafter"/>
</dbReference>
<dbReference type="SMART" id="SM00397">
    <property type="entry name" value="t_SNARE"/>
    <property type="match status" value="1"/>
</dbReference>